<accession>A0A8D8PU57</accession>
<protein>
    <submittedName>
        <fullName evidence="1">Uncharacterized protein</fullName>
    </submittedName>
</protein>
<sequence>MNLKSVLIRTIPPPGTTSRFTRTPVPRARSISRVRTVQTLPPRASASGGPKMPGASVAAGIRLRSQCQTRARTRAITAARAVSVCMRAGVCGAPRHRNVSCSQSTSPSIKWVSVETGWTGPIIPLHFTRMPP</sequence>
<dbReference type="EMBL" id="HBUF01029268">
    <property type="protein sequence ID" value="CAG6614061.1"/>
    <property type="molecule type" value="Transcribed_RNA"/>
</dbReference>
<proteinExistence type="predicted"/>
<evidence type="ECO:0000313" key="1">
    <source>
        <dbReference type="EMBL" id="CAG6614064.1"/>
    </source>
</evidence>
<dbReference type="AlphaFoldDB" id="A0A8D8PU57"/>
<reference evidence="1" key="1">
    <citation type="submission" date="2021-05" db="EMBL/GenBank/DDBJ databases">
        <authorList>
            <person name="Alioto T."/>
            <person name="Alioto T."/>
            <person name="Gomez Garrido J."/>
        </authorList>
    </citation>
    <scope>NUCLEOTIDE SEQUENCE</scope>
</reference>
<organism evidence="1">
    <name type="scientific">Cacopsylla melanoneura</name>
    <dbReference type="NCBI Taxonomy" id="428564"/>
    <lineage>
        <taxon>Eukaryota</taxon>
        <taxon>Metazoa</taxon>
        <taxon>Ecdysozoa</taxon>
        <taxon>Arthropoda</taxon>
        <taxon>Hexapoda</taxon>
        <taxon>Insecta</taxon>
        <taxon>Pterygota</taxon>
        <taxon>Neoptera</taxon>
        <taxon>Paraneoptera</taxon>
        <taxon>Hemiptera</taxon>
        <taxon>Sternorrhyncha</taxon>
        <taxon>Psylloidea</taxon>
        <taxon>Psyllidae</taxon>
        <taxon>Psyllinae</taxon>
        <taxon>Cacopsylla</taxon>
    </lineage>
</organism>
<name>A0A8D8PU57_9HEMI</name>
<dbReference type="EMBL" id="HBUF01029269">
    <property type="protein sequence ID" value="CAG6614064.1"/>
    <property type="molecule type" value="Transcribed_RNA"/>
</dbReference>